<accession>A0A0D9UYV4</accession>
<dbReference type="Pfam" id="PF00646">
    <property type="entry name" value="F-box"/>
    <property type="match status" value="1"/>
</dbReference>
<feature type="domain" description="F-box/LRR-repeat protein 15/At3g58940/PEG3-like LRR" evidence="3">
    <location>
        <begin position="171"/>
        <end position="269"/>
    </location>
</feature>
<evidence type="ECO:0000313" key="5">
    <source>
        <dbReference type="Proteomes" id="UP000032180"/>
    </source>
</evidence>
<keyword evidence="5" id="KW-1185">Reference proteome</keyword>
<dbReference type="eggNOG" id="ENOG502QTMV">
    <property type="taxonomic scope" value="Eukaryota"/>
</dbReference>
<dbReference type="EnsemblPlants" id="LPERR01G08390.1">
    <property type="protein sequence ID" value="LPERR01G08390.1"/>
    <property type="gene ID" value="LPERR01G08390"/>
</dbReference>
<dbReference type="Gramene" id="LPERR01G08390.1">
    <property type="protein sequence ID" value="LPERR01G08390.1"/>
    <property type="gene ID" value="LPERR01G08390"/>
</dbReference>
<dbReference type="HOGENOM" id="CLU_026333_0_0_1"/>
<dbReference type="PANTHER" id="PTHR34145">
    <property type="entry name" value="OS02G0105600 PROTEIN"/>
    <property type="match status" value="1"/>
</dbReference>
<evidence type="ECO:0000313" key="4">
    <source>
        <dbReference type="EnsemblPlants" id="LPERR01G08390.1"/>
    </source>
</evidence>
<dbReference type="SUPFAM" id="SSF52047">
    <property type="entry name" value="RNI-like"/>
    <property type="match status" value="1"/>
</dbReference>
<evidence type="ECO:0008006" key="6">
    <source>
        <dbReference type="Google" id="ProtNLM"/>
    </source>
</evidence>
<sequence length="503" mass="56797">MDVGSSSGSGRGVKRRRDGDEGGGGGGGQAADAAAEEDSNYLEMLPADMKERILAILPLDDAVRTSVLSPAWRDAVRRLLDGNRYAVDVVFTPHDNHERTVARLESAPPAPAPHVAVLSIVVSHAISSDDAWRVRRLLFCASPCTVEHLYVHLRAASTRNKVTFYFDNLSPLLRTLTLRRINFTSNYFNWRAPPFPYLTSIHLNSVGVRDDVMDKMVTICPNLRVLKLVCCTRLRNILVRATNLRFFTVAECENLEKVMVVDCNRLRSYHYSGRPNSFFIPPTGLLDDLYICTATAPMAGQVVDEWTWFRNSLPFLSRVTALTICSNCLKILYPLHGPGANAALANAYNFQSMREIQLLMFELKAVDLDNIYVFLNSCRRPNLTKFFVQLPAVGYGPFEEDFFDNQQEELPNDGLDNLEVAKIKNFNWRRYDLQLLVFLLRKTSSVPRLLIVSPRNLRFEDLGLQQADLSLIQAALNRGQLILETSDNDAVCRPFHSTIYKEF</sequence>
<reference evidence="4" key="3">
    <citation type="submission" date="2015-04" db="UniProtKB">
        <authorList>
            <consortium name="EnsemblPlants"/>
        </authorList>
    </citation>
    <scope>IDENTIFICATION</scope>
</reference>
<protein>
    <recommendedName>
        <fullName evidence="6">F-box domain-containing protein</fullName>
    </recommendedName>
</protein>
<dbReference type="InterPro" id="IPR036047">
    <property type="entry name" value="F-box-like_dom_sf"/>
</dbReference>
<proteinExistence type="predicted"/>
<dbReference type="InterPro" id="IPR001810">
    <property type="entry name" value="F-box_dom"/>
</dbReference>
<organism evidence="4 5">
    <name type="scientific">Leersia perrieri</name>
    <dbReference type="NCBI Taxonomy" id="77586"/>
    <lineage>
        <taxon>Eukaryota</taxon>
        <taxon>Viridiplantae</taxon>
        <taxon>Streptophyta</taxon>
        <taxon>Embryophyta</taxon>
        <taxon>Tracheophyta</taxon>
        <taxon>Spermatophyta</taxon>
        <taxon>Magnoliopsida</taxon>
        <taxon>Liliopsida</taxon>
        <taxon>Poales</taxon>
        <taxon>Poaceae</taxon>
        <taxon>BOP clade</taxon>
        <taxon>Oryzoideae</taxon>
        <taxon>Oryzeae</taxon>
        <taxon>Oryzinae</taxon>
        <taxon>Leersia</taxon>
    </lineage>
</organism>
<dbReference type="Gene3D" id="3.80.10.10">
    <property type="entry name" value="Ribonuclease Inhibitor"/>
    <property type="match status" value="1"/>
</dbReference>
<dbReference type="PANTHER" id="PTHR34145:SF65">
    <property type="entry name" value="FBD DOMAIN-CONTAINING PROTEIN"/>
    <property type="match status" value="1"/>
</dbReference>
<dbReference type="SUPFAM" id="SSF81383">
    <property type="entry name" value="F-box domain"/>
    <property type="match status" value="1"/>
</dbReference>
<dbReference type="InterPro" id="IPR055411">
    <property type="entry name" value="LRR_FXL15/At3g58940/PEG3-like"/>
</dbReference>
<reference evidence="4 5" key="1">
    <citation type="submission" date="2012-08" db="EMBL/GenBank/DDBJ databases">
        <title>Oryza genome evolution.</title>
        <authorList>
            <person name="Wing R.A."/>
        </authorList>
    </citation>
    <scope>NUCLEOTIDE SEQUENCE</scope>
</reference>
<dbReference type="Proteomes" id="UP000032180">
    <property type="component" value="Chromosome 1"/>
</dbReference>
<evidence type="ECO:0000259" key="2">
    <source>
        <dbReference type="Pfam" id="PF00646"/>
    </source>
</evidence>
<evidence type="ECO:0000256" key="1">
    <source>
        <dbReference type="SAM" id="MobiDB-lite"/>
    </source>
</evidence>
<feature type="domain" description="F-box" evidence="2">
    <location>
        <begin position="43"/>
        <end position="79"/>
    </location>
</feature>
<name>A0A0D9UYV4_9ORYZ</name>
<feature type="region of interest" description="Disordered" evidence="1">
    <location>
        <begin position="1"/>
        <end position="35"/>
    </location>
</feature>
<dbReference type="AlphaFoldDB" id="A0A0D9UYV4"/>
<dbReference type="InterPro" id="IPR032675">
    <property type="entry name" value="LRR_dom_sf"/>
</dbReference>
<reference evidence="5" key="2">
    <citation type="submission" date="2013-12" db="EMBL/GenBank/DDBJ databases">
        <authorList>
            <person name="Yu Y."/>
            <person name="Lee S."/>
            <person name="de Baynast K."/>
            <person name="Wissotski M."/>
            <person name="Liu L."/>
            <person name="Talag J."/>
            <person name="Goicoechea J."/>
            <person name="Angelova A."/>
            <person name="Jetty R."/>
            <person name="Kudrna D."/>
            <person name="Golser W."/>
            <person name="Rivera L."/>
            <person name="Zhang J."/>
            <person name="Wing R."/>
        </authorList>
    </citation>
    <scope>NUCLEOTIDE SEQUENCE</scope>
</reference>
<dbReference type="Pfam" id="PF24758">
    <property type="entry name" value="LRR_At5g56370"/>
    <property type="match status" value="1"/>
</dbReference>
<dbReference type="InterPro" id="IPR053772">
    <property type="entry name" value="At1g61320/At1g61330-like"/>
</dbReference>
<evidence type="ECO:0000259" key="3">
    <source>
        <dbReference type="Pfam" id="PF24758"/>
    </source>
</evidence>